<reference evidence="2 3" key="1">
    <citation type="submission" date="2021-01" db="EMBL/GenBank/DDBJ databases">
        <title>Genome Sequence and Methylation Pattern of Haloterrigena salifodinae BOL5-1, An Extremely Halophilic Archaeon from a Bolivian Salt Mine.</title>
        <authorList>
            <person name="DasSarma P."/>
            <person name="Anton B.P."/>
            <person name="DasSarma S.L."/>
            <person name="von Ehrenheim H.A.L."/>
            <person name="Martinez F.L."/>
            <person name="Guzman D."/>
            <person name="Roberts R.J."/>
            <person name="DasSarma S."/>
        </authorList>
    </citation>
    <scope>NUCLEOTIDE SEQUENCE [LARGE SCALE GENOMIC DNA]</scope>
    <source>
        <strain evidence="2 3">BOL5-1</strain>
        <plasmid evidence="2 3">pHTS220</plasmid>
    </source>
</reference>
<accession>A0A8T8E7Q1</accession>
<evidence type="ECO:0000313" key="2">
    <source>
        <dbReference type="EMBL" id="QRV17758.1"/>
    </source>
</evidence>
<sequence length="123" mass="13456">MVTSPVDRRTVKMINSVRAASDAGELTASECYRLLADERRRMTLDVLAGRNDPIDLAKLAVGIAAREDGVNDVDESAVTSVARSLHHVHLPKLSDHGMIEYNSDANRIESCPHRLDGLFSDGE</sequence>
<protein>
    <recommendedName>
        <fullName evidence="1">DUF7344 domain-containing protein</fullName>
    </recommendedName>
</protein>
<evidence type="ECO:0000259" key="1">
    <source>
        <dbReference type="Pfam" id="PF24035"/>
    </source>
</evidence>
<name>A0A8T8E7Q1_9EURY</name>
<organism evidence="2 3">
    <name type="scientific">Haloterrigena salifodinae</name>
    <dbReference type="NCBI Taxonomy" id="2675099"/>
    <lineage>
        <taxon>Archaea</taxon>
        <taxon>Methanobacteriati</taxon>
        <taxon>Methanobacteriota</taxon>
        <taxon>Stenosarchaea group</taxon>
        <taxon>Halobacteria</taxon>
        <taxon>Halobacteriales</taxon>
        <taxon>Natrialbaceae</taxon>
        <taxon>Haloterrigena</taxon>
    </lineage>
</organism>
<dbReference type="AlphaFoldDB" id="A0A8T8E7Q1"/>
<dbReference type="OrthoDB" id="206151at2157"/>
<dbReference type="Proteomes" id="UP000637819">
    <property type="component" value="Plasmid pHTS220"/>
</dbReference>
<keyword evidence="2" id="KW-0614">Plasmid</keyword>
<keyword evidence="3" id="KW-1185">Reference proteome</keyword>
<dbReference type="Pfam" id="PF24035">
    <property type="entry name" value="DUF7344"/>
    <property type="match status" value="1"/>
</dbReference>
<geneLocation type="plasmid" evidence="2 3">
    <name>pHTS220</name>
</geneLocation>
<feature type="domain" description="DUF7344" evidence="1">
    <location>
        <begin position="32"/>
        <end position="109"/>
    </location>
</feature>
<dbReference type="EMBL" id="CP069191">
    <property type="protein sequence ID" value="QRV17758.1"/>
    <property type="molecule type" value="Genomic_DNA"/>
</dbReference>
<gene>
    <name evidence="2" type="ORF">JMJ58_22555</name>
</gene>
<dbReference type="KEGG" id="hsal:JMJ58_22555"/>
<proteinExistence type="predicted"/>
<dbReference type="InterPro" id="IPR055768">
    <property type="entry name" value="DUF7344"/>
</dbReference>
<evidence type="ECO:0000313" key="3">
    <source>
        <dbReference type="Proteomes" id="UP000637819"/>
    </source>
</evidence>